<feature type="binding site" evidence="2">
    <location>
        <position position="75"/>
    </location>
    <ligand>
        <name>Mg(2+)</name>
        <dbReference type="ChEBI" id="CHEBI:18420"/>
        <label>3</label>
    </ligand>
</feature>
<dbReference type="EC" id="2.7.4.16" evidence="2"/>
<comment type="similarity">
    <text evidence="2">Belongs to the thiamine-monophosphate kinase family.</text>
</comment>
<comment type="catalytic activity">
    <reaction evidence="2">
        <text>thiamine phosphate + ATP = thiamine diphosphate + ADP</text>
        <dbReference type="Rhea" id="RHEA:15913"/>
        <dbReference type="ChEBI" id="CHEBI:30616"/>
        <dbReference type="ChEBI" id="CHEBI:37575"/>
        <dbReference type="ChEBI" id="CHEBI:58937"/>
        <dbReference type="ChEBI" id="CHEBI:456216"/>
        <dbReference type="EC" id="2.7.4.16"/>
    </reaction>
</comment>
<dbReference type="HAMAP" id="MF_02128">
    <property type="entry name" value="TMP_kinase"/>
    <property type="match status" value="1"/>
</dbReference>
<dbReference type="GO" id="GO:0009228">
    <property type="term" value="P:thiamine biosynthetic process"/>
    <property type="evidence" value="ECO:0007669"/>
    <property type="project" value="UniProtKB-KW"/>
</dbReference>
<dbReference type="Proteomes" id="UP000243679">
    <property type="component" value="Chromosome"/>
</dbReference>
<feature type="binding site" evidence="2">
    <location>
        <position position="146"/>
    </location>
    <ligand>
        <name>ATP</name>
        <dbReference type="ChEBI" id="CHEBI:30616"/>
    </ligand>
</feature>
<feature type="binding site" evidence="2">
    <location>
        <position position="30"/>
    </location>
    <ligand>
        <name>Mg(2+)</name>
        <dbReference type="ChEBI" id="CHEBI:18420"/>
        <label>3</label>
    </ligand>
</feature>
<keyword evidence="2" id="KW-0479">Metal-binding</keyword>
<protein>
    <recommendedName>
        <fullName evidence="2">Thiamine-monophosphate kinase</fullName>
        <shortName evidence="2">TMP kinase</shortName>
        <shortName evidence="2">Thiamine-phosphate kinase</shortName>
        <ecNumber evidence="2">2.7.4.16</ecNumber>
    </recommendedName>
</protein>
<keyword evidence="6" id="KW-1185">Reference proteome</keyword>
<dbReference type="RefSeq" id="WP_231910563.1">
    <property type="nucleotide sequence ID" value="NZ_AP014836.1"/>
</dbReference>
<dbReference type="PANTHER" id="PTHR30270">
    <property type="entry name" value="THIAMINE-MONOPHOSPHATE KINASE"/>
    <property type="match status" value="1"/>
</dbReference>
<evidence type="ECO:0000256" key="1">
    <source>
        <dbReference type="ARBA" id="ARBA00022977"/>
    </source>
</evidence>
<comment type="caution">
    <text evidence="2">Lacks conserved residue(s) required for the propagation of feature annotation.</text>
</comment>
<dbReference type="InterPro" id="IPR036921">
    <property type="entry name" value="PurM-like_N_sf"/>
</dbReference>
<feature type="binding site" evidence="2">
    <location>
        <position position="262"/>
    </location>
    <ligand>
        <name>substrate</name>
    </ligand>
</feature>
<feature type="binding site" evidence="2">
    <location>
        <position position="75"/>
    </location>
    <ligand>
        <name>Mg(2+)</name>
        <dbReference type="ChEBI" id="CHEBI:18420"/>
        <label>4</label>
    </ligand>
</feature>
<feature type="binding site" evidence="2">
    <location>
        <position position="30"/>
    </location>
    <ligand>
        <name>Mg(2+)</name>
        <dbReference type="ChEBI" id="CHEBI:18420"/>
        <label>4</label>
    </ligand>
</feature>
<evidence type="ECO:0000313" key="5">
    <source>
        <dbReference type="EMBL" id="BAW80077.1"/>
    </source>
</evidence>
<evidence type="ECO:0000259" key="3">
    <source>
        <dbReference type="Pfam" id="PF00586"/>
    </source>
</evidence>
<dbReference type="KEGG" id="ntt:TAO_0707"/>
<dbReference type="Pfam" id="PF02769">
    <property type="entry name" value="AIRS_C"/>
    <property type="match status" value="1"/>
</dbReference>
<feature type="binding site" evidence="2">
    <location>
        <position position="75"/>
    </location>
    <ligand>
        <name>Mg(2+)</name>
        <dbReference type="ChEBI" id="CHEBI:18420"/>
        <label>2</label>
    </ligand>
</feature>
<dbReference type="InterPro" id="IPR016188">
    <property type="entry name" value="PurM-like_N"/>
</dbReference>
<dbReference type="NCBIfam" id="TIGR01379">
    <property type="entry name" value="thiL"/>
    <property type="match status" value="1"/>
</dbReference>
<keyword evidence="2" id="KW-0460">Magnesium</keyword>
<evidence type="ECO:0000313" key="6">
    <source>
        <dbReference type="Proteomes" id="UP000243679"/>
    </source>
</evidence>
<dbReference type="EMBL" id="AP014836">
    <property type="protein sequence ID" value="BAW80077.1"/>
    <property type="molecule type" value="Genomic_DNA"/>
</dbReference>
<dbReference type="CDD" id="cd02194">
    <property type="entry name" value="ThiL"/>
    <property type="match status" value="1"/>
</dbReference>
<accession>A0A1Q2SLV0</accession>
<feature type="binding site" evidence="2">
    <location>
        <position position="47"/>
    </location>
    <ligand>
        <name>Mg(2+)</name>
        <dbReference type="ChEBI" id="CHEBI:18420"/>
        <label>1</label>
    </ligand>
</feature>
<dbReference type="PANTHER" id="PTHR30270:SF0">
    <property type="entry name" value="THIAMINE-MONOPHOSPHATE KINASE"/>
    <property type="match status" value="1"/>
</dbReference>
<feature type="binding site" evidence="2">
    <location>
        <position position="54"/>
    </location>
    <ligand>
        <name>substrate</name>
    </ligand>
</feature>
<feature type="binding site" evidence="2">
    <location>
        <position position="214"/>
    </location>
    <ligand>
        <name>Mg(2+)</name>
        <dbReference type="ChEBI" id="CHEBI:18420"/>
        <label>5</label>
    </ligand>
</feature>
<keyword evidence="1 2" id="KW-0784">Thiamine biosynthesis</keyword>
<dbReference type="Gene3D" id="3.30.1330.10">
    <property type="entry name" value="PurM-like, N-terminal domain"/>
    <property type="match status" value="1"/>
</dbReference>
<evidence type="ECO:0000259" key="4">
    <source>
        <dbReference type="Pfam" id="PF02769"/>
    </source>
</evidence>
<comment type="pathway">
    <text evidence="2">Cofactor biosynthesis; thiamine diphosphate biosynthesis; thiamine diphosphate from thiamine phosphate: step 1/1.</text>
</comment>
<feature type="binding site" evidence="2">
    <location>
        <position position="45"/>
    </location>
    <ligand>
        <name>Mg(2+)</name>
        <dbReference type="ChEBI" id="CHEBI:18420"/>
        <label>4</label>
    </ligand>
</feature>
<reference evidence="5 6" key="1">
    <citation type="journal article" date="2017" name="ISME J.">
        <title>An acid-tolerant ammonia-oxidizing ?-proteobacterium from soil.</title>
        <authorList>
            <person name="Hayatsu M."/>
            <person name="Tago K."/>
            <person name="Uchiyama I."/>
            <person name="Toyoda A."/>
            <person name="Wang Y."/>
            <person name="Shimomura Y."/>
            <person name="Okubo T."/>
            <person name="Kurisu F."/>
            <person name="Hirono Y."/>
            <person name="Nonaka K."/>
            <person name="Akiyama H."/>
            <person name="Itoh T."/>
            <person name="Takami H."/>
        </authorList>
    </citation>
    <scope>NUCLEOTIDE SEQUENCE [LARGE SCALE GENOMIC DNA]</scope>
    <source>
        <strain evidence="5 6">TAO100</strain>
    </source>
</reference>
<dbReference type="SUPFAM" id="SSF56042">
    <property type="entry name" value="PurM C-terminal domain-like"/>
    <property type="match status" value="1"/>
</dbReference>
<dbReference type="AlphaFoldDB" id="A0A1Q2SLV0"/>
<dbReference type="GO" id="GO:0009229">
    <property type="term" value="P:thiamine diphosphate biosynthetic process"/>
    <property type="evidence" value="ECO:0007669"/>
    <property type="project" value="UniProtKB-UniRule"/>
</dbReference>
<dbReference type="GO" id="GO:0005524">
    <property type="term" value="F:ATP binding"/>
    <property type="evidence" value="ECO:0007669"/>
    <property type="project" value="UniProtKB-UniRule"/>
</dbReference>
<comment type="miscellaneous">
    <text evidence="2">Reaction mechanism of ThiL seems to utilize a direct, inline transfer of the gamma-phosphate of ATP to TMP rather than a phosphorylated enzyme intermediate.</text>
</comment>
<comment type="function">
    <text evidence="2">Catalyzes the ATP-dependent phosphorylation of thiamine-monophosphate (TMP) to form thiamine-pyrophosphate (TPP), the active form of vitamin B1.</text>
</comment>
<name>A0A1Q2SLV0_9GAMM</name>
<dbReference type="InterPro" id="IPR006283">
    <property type="entry name" value="ThiL-like"/>
</dbReference>
<feature type="domain" description="PurM-like N-terminal" evidence="3">
    <location>
        <begin position="28"/>
        <end position="136"/>
    </location>
</feature>
<feature type="binding site" evidence="2">
    <location>
        <position position="213"/>
    </location>
    <ligand>
        <name>ATP</name>
        <dbReference type="ChEBI" id="CHEBI:30616"/>
    </ligand>
</feature>
<keyword evidence="2 5" id="KW-0418">Kinase</keyword>
<feature type="binding site" evidence="2">
    <location>
        <position position="318"/>
    </location>
    <ligand>
        <name>substrate</name>
    </ligand>
</feature>
<dbReference type="Pfam" id="PF00586">
    <property type="entry name" value="AIRS"/>
    <property type="match status" value="1"/>
</dbReference>
<feature type="domain" description="PurM-like C-terminal" evidence="4">
    <location>
        <begin position="151"/>
        <end position="301"/>
    </location>
</feature>
<dbReference type="SUPFAM" id="SSF55326">
    <property type="entry name" value="PurM N-terminal domain-like"/>
    <property type="match status" value="1"/>
</dbReference>
<dbReference type="UniPathway" id="UPA00060">
    <property type="reaction ID" value="UER00142"/>
</dbReference>
<keyword evidence="2" id="KW-0547">Nucleotide-binding</keyword>
<organism evidence="5 6">
    <name type="scientific">Candidatus Nitrosoglobus terrae</name>
    <dbReference type="NCBI Taxonomy" id="1630141"/>
    <lineage>
        <taxon>Bacteria</taxon>
        <taxon>Pseudomonadati</taxon>
        <taxon>Pseudomonadota</taxon>
        <taxon>Gammaproteobacteria</taxon>
        <taxon>Chromatiales</taxon>
        <taxon>Chromatiaceae</taxon>
        <taxon>Candidatus Nitrosoglobus</taxon>
    </lineage>
</organism>
<dbReference type="Gene3D" id="3.90.650.10">
    <property type="entry name" value="PurM-like C-terminal domain"/>
    <property type="match status" value="1"/>
</dbReference>
<dbReference type="GO" id="GO:0009030">
    <property type="term" value="F:thiamine-phosphate kinase activity"/>
    <property type="evidence" value="ECO:0007669"/>
    <property type="project" value="UniProtKB-UniRule"/>
</dbReference>
<sequence length="321" mass="34577">MTIDEFSLINEFFTNCTHKRDDVSLAIGDDCALATVPLGYELAISIDTLIEGIHFTAAINPAALGHKALAVGLSDLAAMGATPAWATLALTLPRVDRIWLAQFTQGLSELAVNHGVQLIGGDTTRGSLAVTMQLHGFVPKGKALRRDKACVGDGIYVTGTLGDAGLALQARLKGRELMPENLFYAENRLDWPRPRVPEAQAIRSLAHAAIDISDGLAADLRHILNRSGVGAVIEMESLPLSQPLQSSLERIEALTLALTAGDDYELCITAPLQAYQQMQVLLSNFGCSLTFIGVITEGSDLRCCLKDGTIFTPQYEGYRHF</sequence>
<feature type="binding site" evidence="2">
    <location>
        <position position="122"/>
    </location>
    <ligand>
        <name>Mg(2+)</name>
        <dbReference type="ChEBI" id="CHEBI:18420"/>
        <label>1</label>
    </ligand>
</feature>
<dbReference type="GO" id="GO:0000287">
    <property type="term" value="F:magnesium ion binding"/>
    <property type="evidence" value="ECO:0007669"/>
    <property type="project" value="UniProtKB-UniRule"/>
</dbReference>
<evidence type="ECO:0000256" key="2">
    <source>
        <dbReference type="HAMAP-Rule" id="MF_02128"/>
    </source>
</evidence>
<keyword evidence="2" id="KW-0067">ATP-binding</keyword>
<feature type="binding site" evidence="2">
    <location>
        <begin position="121"/>
        <end position="122"/>
    </location>
    <ligand>
        <name>ATP</name>
        <dbReference type="ChEBI" id="CHEBI:30616"/>
    </ligand>
</feature>
<gene>
    <name evidence="2" type="primary">thiL</name>
    <name evidence="5" type="ORF">TAO_0707</name>
</gene>
<dbReference type="InterPro" id="IPR036676">
    <property type="entry name" value="PurM-like_C_sf"/>
</dbReference>
<feature type="binding site" evidence="2">
    <location>
        <position position="211"/>
    </location>
    <ligand>
        <name>Mg(2+)</name>
        <dbReference type="ChEBI" id="CHEBI:18420"/>
        <label>3</label>
    </ligand>
</feature>
<proteinExistence type="inferred from homology"/>
<dbReference type="InterPro" id="IPR010918">
    <property type="entry name" value="PurM-like_C_dom"/>
</dbReference>
<feature type="binding site" evidence="2">
    <location>
        <position position="47"/>
    </location>
    <ligand>
        <name>Mg(2+)</name>
        <dbReference type="ChEBI" id="CHEBI:18420"/>
        <label>2</label>
    </ligand>
</feature>
<dbReference type="PIRSF" id="PIRSF005303">
    <property type="entry name" value="Thiam_monoph_kin"/>
    <property type="match status" value="1"/>
</dbReference>
<keyword evidence="2" id="KW-0808">Transferase</keyword>